<reference evidence="1 3" key="1">
    <citation type="submission" date="2014-04" db="EMBL/GenBank/DDBJ databases">
        <authorList>
            <person name="Bishop-Lilly K.A."/>
            <person name="Broomall S.M."/>
            <person name="Chain P.S."/>
            <person name="Chertkov O."/>
            <person name="Coyne S.R."/>
            <person name="Daligault H.E."/>
            <person name="Davenport K.W."/>
            <person name="Erkkila T."/>
            <person name="Frey K.G."/>
            <person name="Gibbons H.S."/>
            <person name="Gu W."/>
            <person name="Jaissle J."/>
            <person name="Johnson S.L."/>
            <person name="Koroleva G.I."/>
            <person name="Ladner J.T."/>
            <person name="Lo C.-C."/>
            <person name="Minogue T.D."/>
            <person name="Munk C."/>
            <person name="Palacios G.F."/>
            <person name="Redden C.L."/>
            <person name="Rosenzweig C.N."/>
            <person name="Scholz M.B."/>
            <person name="Teshima H."/>
            <person name="Xu Y."/>
        </authorList>
    </citation>
    <scope>NUCLEOTIDE SEQUENCE [LARGE SCALE GENOMIC DNA]</scope>
    <source>
        <strain evidence="1 3">8244</strain>
    </source>
</reference>
<evidence type="ECO:0000313" key="3">
    <source>
        <dbReference type="Proteomes" id="UP000029278"/>
    </source>
</evidence>
<evidence type="ECO:0000313" key="4">
    <source>
        <dbReference type="Proteomes" id="UP000442469"/>
    </source>
</evidence>
<sequence length="52" mass="5768">MRTVFAPAYTELSVKKSGKSGFNGTRLPIFQQRFYVQPYTKPGPGSLFAALL</sequence>
<reference evidence="2 4" key="2">
    <citation type="submission" date="2019-11" db="EMBL/GenBank/DDBJ databases">
        <title>Draft genome sequences of five Paenibacillus species of dairy origin.</title>
        <authorList>
            <person name="Olajide A.M."/>
            <person name="Chen S."/>
            <person name="Lapointe G."/>
        </authorList>
    </citation>
    <scope>NUCLEOTIDE SEQUENCE [LARGE SCALE GENOMIC DNA]</scope>
    <source>
        <strain evidence="2 4">3CT49</strain>
    </source>
</reference>
<name>A0A090ZM14_PAEMA</name>
<organism evidence="1 3">
    <name type="scientific">Paenibacillus macerans</name>
    <name type="common">Bacillus macerans</name>
    <dbReference type="NCBI Taxonomy" id="44252"/>
    <lineage>
        <taxon>Bacteria</taxon>
        <taxon>Bacillati</taxon>
        <taxon>Bacillota</taxon>
        <taxon>Bacilli</taxon>
        <taxon>Bacillales</taxon>
        <taxon>Paenibacillaceae</taxon>
        <taxon>Paenibacillus</taxon>
    </lineage>
</organism>
<evidence type="ECO:0000313" key="1">
    <source>
        <dbReference type="EMBL" id="KFN11632.1"/>
    </source>
</evidence>
<accession>A0A090ZM14</accession>
<dbReference type="Proteomes" id="UP000029278">
    <property type="component" value="Unassembled WGS sequence"/>
</dbReference>
<keyword evidence="3" id="KW-1185">Reference proteome</keyword>
<dbReference type="EMBL" id="JMQA01000007">
    <property type="protein sequence ID" value="KFN11632.1"/>
    <property type="molecule type" value="Genomic_DNA"/>
</dbReference>
<dbReference type="Proteomes" id="UP000442469">
    <property type="component" value="Unassembled WGS sequence"/>
</dbReference>
<dbReference type="RefSeq" id="WP_155621402.1">
    <property type="nucleotide sequence ID" value="NZ_BGML01000007.1"/>
</dbReference>
<dbReference type="STRING" id="44252.DJ90_6256"/>
<proteinExistence type="predicted"/>
<gene>
    <name evidence="1" type="ORF">DJ90_6256</name>
    <name evidence="2" type="ORF">GNQ08_28335</name>
</gene>
<protein>
    <submittedName>
        <fullName evidence="1">Uncharacterized protein</fullName>
    </submittedName>
</protein>
<dbReference type="PATRIC" id="fig|44252.3.peg.451"/>
<dbReference type="AlphaFoldDB" id="A0A090ZM14"/>
<dbReference type="GeneID" id="77012437"/>
<dbReference type="EMBL" id="WNZZ01000039">
    <property type="protein sequence ID" value="MUG26270.1"/>
    <property type="molecule type" value="Genomic_DNA"/>
</dbReference>
<comment type="caution">
    <text evidence="1">The sequence shown here is derived from an EMBL/GenBank/DDBJ whole genome shotgun (WGS) entry which is preliminary data.</text>
</comment>
<dbReference type="HOGENOM" id="CLU_3082631_0_0_9"/>
<evidence type="ECO:0000313" key="2">
    <source>
        <dbReference type="EMBL" id="MUG26270.1"/>
    </source>
</evidence>